<evidence type="ECO:0000259" key="4">
    <source>
        <dbReference type="PROSITE" id="PS50949"/>
    </source>
</evidence>
<sequence>MKYYLIESDVSLGGVGTDRHEQVLDALGAAIANGSLAPGTVLRSEELQERFGASRTVAREVVRVLETMRLTSSKRRVGVIVREPAEWNHYDPRLIRWQLDGPARPAALATLNELRSAIEPCAARFAALRATPEERGRLGALGERLARTARARDLSAFLGFDIAFHDLLLTASRNSMFGQLSDVVAEVLTGRTGHGLMPPEPQPEAVALHLEVAAAVAAGEADRAERAMRDIVVQARDEIAALVSEGGPEVE</sequence>
<dbReference type="OrthoDB" id="4164516at2"/>
<evidence type="ECO:0000313" key="5">
    <source>
        <dbReference type="EMBL" id="RSM37239.1"/>
    </source>
</evidence>
<proteinExistence type="predicted"/>
<dbReference type="InterPro" id="IPR036388">
    <property type="entry name" value="WH-like_DNA-bd_sf"/>
</dbReference>
<dbReference type="SUPFAM" id="SSF46785">
    <property type="entry name" value="Winged helix' DNA-binding domain"/>
    <property type="match status" value="1"/>
</dbReference>
<dbReference type="Gene3D" id="1.10.10.10">
    <property type="entry name" value="Winged helix-like DNA-binding domain superfamily/Winged helix DNA-binding domain"/>
    <property type="match status" value="1"/>
</dbReference>
<dbReference type="InterPro" id="IPR008920">
    <property type="entry name" value="TF_FadR/GntR_C"/>
</dbReference>
<dbReference type="PANTHER" id="PTHR43537:SF44">
    <property type="entry name" value="GNTR FAMILY REGULATORY PROTEIN"/>
    <property type="match status" value="1"/>
</dbReference>
<dbReference type="SMART" id="SM00345">
    <property type="entry name" value="HTH_GNTR"/>
    <property type="match status" value="1"/>
</dbReference>
<protein>
    <submittedName>
        <fullName evidence="5">FadR family transcriptional regulator</fullName>
    </submittedName>
</protein>
<dbReference type="CDD" id="cd07377">
    <property type="entry name" value="WHTH_GntR"/>
    <property type="match status" value="1"/>
</dbReference>
<dbReference type="AlphaFoldDB" id="A0A428W2D5"/>
<keyword evidence="3" id="KW-0804">Transcription</keyword>
<dbReference type="Proteomes" id="UP000286716">
    <property type="component" value="Unassembled WGS sequence"/>
</dbReference>
<comment type="caution">
    <text evidence="5">The sequence shown here is derived from an EMBL/GenBank/DDBJ whole genome shotgun (WGS) entry which is preliminary data.</text>
</comment>
<dbReference type="EMBL" id="QHHU01000072">
    <property type="protein sequence ID" value="RSM37239.1"/>
    <property type="molecule type" value="Genomic_DNA"/>
</dbReference>
<feature type="domain" description="HTH gntR-type" evidence="4">
    <location>
        <begin position="17"/>
        <end position="84"/>
    </location>
</feature>
<keyword evidence="6" id="KW-1185">Reference proteome</keyword>
<evidence type="ECO:0000256" key="3">
    <source>
        <dbReference type="ARBA" id="ARBA00023163"/>
    </source>
</evidence>
<dbReference type="GO" id="GO:0003677">
    <property type="term" value="F:DNA binding"/>
    <property type="evidence" value="ECO:0007669"/>
    <property type="project" value="UniProtKB-KW"/>
</dbReference>
<evidence type="ECO:0000256" key="1">
    <source>
        <dbReference type="ARBA" id="ARBA00023015"/>
    </source>
</evidence>
<dbReference type="PANTHER" id="PTHR43537">
    <property type="entry name" value="TRANSCRIPTIONAL REGULATOR, GNTR FAMILY"/>
    <property type="match status" value="1"/>
</dbReference>
<organism evidence="5 6">
    <name type="scientific">Amycolatopsis balhimycina DSM 5908</name>
    <dbReference type="NCBI Taxonomy" id="1081091"/>
    <lineage>
        <taxon>Bacteria</taxon>
        <taxon>Bacillati</taxon>
        <taxon>Actinomycetota</taxon>
        <taxon>Actinomycetes</taxon>
        <taxon>Pseudonocardiales</taxon>
        <taxon>Pseudonocardiaceae</taxon>
        <taxon>Amycolatopsis</taxon>
    </lineage>
</organism>
<dbReference type="InterPro" id="IPR036390">
    <property type="entry name" value="WH_DNA-bd_sf"/>
</dbReference>
<dbReference type="PROSITE" id="PS50949">
    <property type="entry name" value="HTH_GNTR"/>
    <property type="match status" value="1"/>
</dbReference>
<dbReference type="Gene3D" id="1.20.120.530">
    <property type="entry name" value="GntR ligand-binding domain-like"/>
    <property type="match status" value="1"/>
</dbReference>
<dbReference type="GO" id="GO:0003700">
    <property type="term" value="F:DNA-binding transcription factor activity"/>
    <property type="evidence" value="ECO:0007669"/>
    <property type="project" value="InterPro"/>
</dbReference>
<keyword evidence="1" id="KW-0805">Transcription regulation</keyword>
<dbReference type="SMART" id="SM00895">
    <property type="entry name" value="FCD"/>
    <property type="match status" value="1"/>
</dbReference>
<dbReference type="InterPro" id="IPR000524">
    <property type="entry name" value="Tscrpt_reg_HTH_GntR"/>
</dbReference>
<dbReference type="Pfam" id="PF00392">
    <property type="entry name" value="GntR"/>
    <property type="match status" value="1"/>
</dbReference>
<accession>A0A428W2D5</accession>
<gene>
    <name evidence="5" type="ORF">DMA12_37390</name>
</gene>
<dbReference type="SUPFAM" id="SSF48008">
    <property type="entry name" value="GntR ligand-binding domain-like"/>
    <property type="match status" value="1"/>
</dbReference>
<dbReference type="Pfam" id="PF07729">
    <property type="entry name" value="FCD"/>
    <property type="match status" value="1"/>
</dbReference>
<keyword evidence="2" id="KW-0238">DNA-binding</keyword>
<reference evidence="5 6" key="1">
    <citation type="submission" date="2018-05" db="EMBL/GenBank/DDBJ databases">
        <title>Evolution of GPA BGCs.</title>
        <authorList>
            <person name="Waglechner N."/>
            <person name="Wright G.D."/>
        </authorList>
    </citation>
    <scope>NUCLEOTIDE SEQUENCE [LARGE SCALE GENOMIC DNA]</scope>
    <source>
        <strain evidence="5 6">DSM 5908</strain>
    </source>
</reference>
<dbReference type="InterPro" id="IPR011711">
    <property type="entry name" value="GntR_C"/>
</dbReference>
<evidence type="ECO:0000313" key="6">
    <source>
        <dbReference type="Proteomes" id="UP000286716"/>
    </source>
</evidence>
<name>A0A428W2D5_AMYBA</name>
<evidence type="ECO:0000256" key="2">
    <source>
        <dbReference type="ARBA" id="ARBA00023125"/>
    </source>
</evidence>